<evidence type="ECO:0000256" key="1">
    <source>
        <dbReference type="SAM" id="MobiDB-lite"/>
    </source>
</evidence>
<gene>
    <name evidence="2" type="ORF">DND132_2296</name>
</gene>
<dbReference type="KEGG" id="ddn:DND132_2296"/>
<feature type="compositionally biased region" description="Basic residues" evidence="1">
    <location>
        <begin position="27"/>
        <end position="36"/>
    </location>
</feature>
<feature type="region of interest" description="Disordered" evidence="1">
    <location>
        <begin position="1"/>
        <end position="37"/>
    </location>
</feature>
<reference evidence="2 3" key="1">
    <citation type="journal article" date="2011" name="J. Bacteriol.">
        <title>Genome sequence of the mercury-methylating strain Desulfovibrio desulfuricans ND132.</title>
        <authorList>
            <person name="Brown S.D."/>
            <person name="Gilmour C.C."/>
            <person name="Kucken A.M."/>
            <person name="Wall J.D."/>
            <person name="Elias D.A."/>
            <person name="Brandt C.C."/>
            <person name="Podar M."/>
            <person name="Chertkov O."/>
            <person name="Held B."/>
            <person name="Bruce D.C."/>
            <person name="Detter J.C."/>
            <person name="Tapia R."/>
            <person name="Han C.S."/>
            <person name="Goodwin L.A."/>
            <person name="Cheng J.F."/>
            <person name="Pitluck S."/>
            <person name="Woyke T."/>
            <person name="Mikhailova N."/>
            <person name="Ivanova N.N."/>
            <person name="Han J."/>
            <person name="Lucas S."/>
            <person name="Lapidus A.L."/>
            <person name="Land M.L."/>
            <person name="Hauser L.J."/>
            <person name="Palumbo A.V."/>
        </authorList>
    </citation>
    <scope>NUCLEOTIDE SEQUENCE [LARGE SCALE GENOMIC DNA]</scope>
    <source>
        <strain evidence="2 3">ND132</strain>
    </source>
</reference>
<sequence length="55" mass="6402">MSMENDTRLAMMHMRNDAHRNDDTRPRRNSRTHSRVRPAASALAAFTLLLFTRGF</sequence>
<evidence type="ECO:0000313" key="3">
    <source>
        <dbReference type="Proteomes" id="UP000007845"/>
    </source>
</evidence>
<feature type="compositionally biased region" description="Basic and acidic residues" evidence="1">
    <location>
        <begin position="14"/>
        <end position="26"/>
    </location>
</feature>
<organism evidence="2 3">
    <name type="scientific">Pseudodesulfovibrio mercurii</name>
    <dbReference type="NCBI Taxonomy" id="641491"/>
    <lineage>
        <taxon>Bacteria</taxon>
        <taxon>Pseudomonadati</taxon>
        <taxon>Thermodesulfobacteriota</taxon>
        <taxon>Desulfovibrionia</taxon>
        <taxon>Desulfovibrionales</taxon>
        <taxon>Desulfovibrionaceae</taxon>
    </lineage>
</organism>
<dbReference type="AlphaFoldDB" id="F0JIR6"/>
<dbReference type="HOGENOM" id="CLU_3024677_0_0_7"/>
<dbReference type="RefSeq" id="WP_014322926.1">
    <property type="nucleotide sequence ID" value="NC_016803.1"/>
</dbReference>
<keyword evidence="3" id="KW-1185">Reference proteome</keyword>
<accession>F0JIR6</accession>
<dbReference type="Proteomes" id="UP000007845">
    <property type="component" value="Chromosome"/>
</dbReference>
<proteinExistence type="predicted"/>
<evidence type="ECO:0000313" key="2">
    <source>
        <dbReference type="EMBL" id="EGB15500.1"/>
    </source>
</evidence>
<name>F0JIR6_9BACT</name>
<protein>
    <submittedName>
        <fullName evidence="2">Uncharacterized protein</fullName>
    </submittedName>
</protein>
<dbReference type="EMBL" id="CP003220">
    <property type="protein sequence ID" value="EGB15500.1"/>
    <property type="molecule type" value="Genomic_DNA"/>
</dbReference>